<reference evidence="1" key="1">
    <citation type="submission" date="2024-09" db="EMBL/GenBank/DDBJ databases">
        <title>Black Yeasts Isolated from many extreme environments.</title>
        <authorList>
            <person name="Coleine C."/>
            <person name="Stajich J.E."/>
            <person name="Selbmann L."/>
        </authorList>
    </citation>
    <scope>NUCLEOTIDE SEQUENCE</scope>
    <source>
        <strain evidence="1">CCFEE 5737</strain>
    </source>
</reference>
<gene>
    <name evidence="1" type="ORF">LTS18_000329</name>
</gene>
<dbReference type="EMBL" id="JAWDJW010011442">
    <property type="protein sequence ID" value="KAK3044800.1"/>
    <property type="molecule type" value="Genomic_DNA"/>
</dbReference>
<proteinExistence type="predicted"/>
<protein>
    <submittedName>
        <fullName evidence="1">Uncharacterized protein</fullName>
    </submittedName>
</protein>
<feature type="non-terminal residue" evidence="1">
    <location>
        <position position="248"/>
    </location>
</feature>
<sequence length="248" mass="27701">MDDPNPAVIFWGDEHVMIYNEPYTVLIRTQHERGAMGRPALTAMPEFKEQLIPMLEHNRTKGEAVTHKNMSLFIEKPGRLEERYMSLRYVPLIDDEGLVVGSYESVSDVTREIISDRRLATLLQMGDHTSKAHALEDFWVEATNALSYNDKDFPFAMLYSVEGRNSRSSSHSSSTHSGSTSSRVKMLRCTLRGAIGVPMGHPAAPVLDDIATSDDGFMPFLRQALNTKKMLVLSAGDKTLPSSLLEDI</sequence>
<keyword evidence="2" id="KW-1185">Reference proteome</keyword>
<evidence type="ECO:0000313" key="2">
    <source>
        <dbReference type="Proteomes" id="UP001186974"/>
    </source>
</evidence>
<accession>A0ACC3CU65</accession>
<comment type="caution">
    <text evidence="1">The sequence shown here is derived from an EMBL/GenBank/DDBJ whole genome shotgun (WGS) entry which is preliminary data.</text>
</comment>
<name>A0ACC3CU65_9PEZI</name>
<evidence type="ECO:0000313" key="1">
    <source>
        <dbReference type="EMBL" id="KAK3044800.1"/>
    </source>
</evidence>
<organism evidence="1 2">
    <name type="scientific">Coniosporium uncinatum</name>
    <dbReference type="NCBI Taxonomy" id="93489"/>
    <lineage>
        <taxon>Eukaryota</taxon>
        <taxon>Fungi</taxon>
        <taxon>Dikarya</taxon>
        <taxon>Ascomycota</taxon>
        <taxon>Pezizomycotina</taxon>
        <taxon>Dothideomycetes</taxon>
        <taxon>Dothideomycetes incertae sedis</taxon>
        <taxon>Coniosporium</taxon>
    </lineage>
</organism>
<dbReference type="Proteomes" id="UP001186974">
    <property type="component" value="Unassembled WGS sequence"/>
</dbReference>